<reference evidence="1" key="1">
    <citation type="submission" date="2021-02" db="EMBL/GenBank/DDBJ databases">
        <authorList>
            <person name="Nowell W R."/>
        </authorList>
    </citation>
    <scope>NUCLEOTIDE SEQUENCE</scope>
</reference>
<evidence type="ECO:0000313" key="2">
    <source>
        <dbReference type="Proteomes" id="UP000676336"/>
    </source>
</evidence>
<feature type="non-terminal residue" evidence="1">
    <location>
        <position position="1"/>
    </location>
</feature>
<dbReference type="EMBL" id="CAJOBI010331602">
    <property type="protein sequence ID" value="CAF5199454.1"/>
    <property type="molecule type" value="Genomic_DNA"/>
</dbReference>
<accession>A0A8S3IM47</accession>
<sequence length="44" mass="5306">PEIFKMTPQEKQVLMVSTLNKQIRPVCKEFMRYSIKIYIDDESK</sequence>
<dbReference type="AlphaFoldDB" id="A0A8S3IM47"/>
<comment type="caution">
    <text evidence="1">The sequence shown here is derived from an EMBL/GenBank/DDBJ whole genome shotgun (WGS) entry which is preliminary data.</text>
</comment>
<protein>
    <submittedName>
        <fullName evidence="1">Uncharacterized protein</fullName>
    </submittedName>
</protein>
<gene>
    <name evidence="1" type="ORF">SMN809_LOCUS75061</name>
</gene>
<name>A0A8S3IM47_9BILA</name>
<dbReference type="Proteomes" id="UP000676336">
    <property type="component" value="Unassembled WGS sequence"/>
</dbReference>
<organism evidence="1 2">
    <name type="scientific">Rotaria magnacalcarata</name>
    <dbReference type="NCBI Taxonomy" id="392030"/>
    <lineage>
        <taxon>Eukaryota</taxon>
        <taxon>Metazoa</taxon>
        <taxon>Spiralia</taxon>
        <taxon>Gnathifera</taxon>
        <taxon>Rotifera</taxon>
        <taxon>Eurotatoria</taxon>
        <taxon>Bdelloidea</taxon>
        <taxon>Philodinida</taxon>
        <taxon>Philodinidae</taxon>
        <taxon>Rotaria</taxon>
    </lineage>
</organism>
<proteinExistence type="predicted"/>
<evidence type="ECO:0000313" key="1">
    <source>
        <dbReference type="EMBL" id="CAF5199454.1"/>
    </source>
</evidence>